<evidence type="ECO:0000256" key="3">
    <source>
        <dbReference type="ARBA" id="ARBA00022723"/>
    </source>
</evidence>
<comment type="similarity">
    <text evidence="2">Belongs to the DNA repair enzymes AP/ExoA family.</text>
</comment>
<comment type="caution">
    <text evidence="10">The sequence shown here is derived from an EMBL/GenBank/DDBJ whole genome shotgun (WGS) entry which is preliminary data.</text>
</comment>
<feature type="binding site" evidence="7">
    <location>
        <position position="258"/>
    </location>
    <ligand>
        <name>Mg(2+)</name>
        <dbReference type="ChEBI" id="CHEBI:18420"/>
        <label>1</label>
    </ligand>
</feature>
<feature type="domain" description="Endonuclease/exonuclease/phosphatase" evidence="9">
    <location>
        <begin position="7"/>
        <end position="259"/>
    </location>
</feature>
<feature type="binding site" evidence="7">
    <location>
        <position position="37"/>
    </location>
    <ligand>
        <name>Mg(2+)</name>
        <dbReference type="ChEBI" id="CHEBI:18420"/>
        <label>1</label>
    </ligand>
</feature>
<dbReference type="InterPro" id="IPR005135">
    <property type="entry name" value="Endo/exonuclease/phosphatase"/>
</dbReference>
<dbReference type="InterPro" id="IPR004808">
    <property type="entry name" value="AP_endonuc_1"/>
</dbReference>
<dbReference type="NCBIfam" id="TIGR00195">
    <property type="entry name" value="exoDNase_III"/>
    <property type="match status" value="1"/>
</dbReference>
<comment type="cofactor">
    <cofactor evidence="7">
        <name>Mg(2+)</name>
        <dbReference type="ChEBI" id="CHEBI:18420"/>
    </cofactor>
    <cofactor evidence="7">
        <name>Mn(2+)</name>
        <dbReference type="ChEBI" id="CHEBI:29035"/>
    </cofactor>
    <text evidence="7">Probably binds two magnesium or manganese ions per subunit.</text>
</comment>
<dbReference type="RefSeq" id="WP_152158154.1">
    <property type="nucleotide sequence ID" value="NZ_WEHX01000025.1"/>
</dbReference>
<dbReference type="EMBL" id="WEHX01000025">
    <property type="protein sequence ID" value="KAB7660953.1"/>
    <property type="molecule type" value="Genomic_DNA"/>
</dbReference>
<keyword evidence="5 7" id="KW-0460">Magnesium</keyword>
<feature type="binding site" evidence="7">
    <location>
        <position position="160"/>
    </location>
    <ligand>
        <name>Mg(2+)</name>
        <dbReference type="ChEBI" id="CHEBI:18420"/>
        <label>1</label>
    </ligand>
</feature>
<dbReference type="GO" id="GO:0008311">
    <property type="term" value="F:double-stranded DNA 3'-5' DNA exonuclease activity"/>
    <property type="evidence" value="ECO:0007669"/>
    <property type="project" value="UniProtKB-EC"/>
</dbReference>
<evidence type="ECO:0000259" key="9">
    <source>
        <dbReference type="Pfam" id="PF03372"/>
    </source>
</evidence>
<dbReference type="PROSITE" id="PS51435">
    <property type="entry name" value="AP_NUCLEASE_F1_4"/>
    <property type="match status" value="1"/>
</dbReference>
<dbReference type="InterPro" id="IPR036691">
    <property type="entry name" value="Endo/exonu/phosph_ase_sf"/>
</dbReference>
<evidence type="ECO:0000256" key="8">
    <source>
        <dbReference type="PIRSR" id="PIRSR604808-3"/>
    </source>
</evidence>
<dbReference type="PANTHER" id="PTHR43250">
    <property type="entry name" value="EXODEOXYRIBONUCLEASE III"/>
    <property type="match status" value="1"/>
</dbReference>
<evidence type="ECO:0000256" key="7">
    <source>
        <dbReference type="PIRSR" id="PIRSR604808-2"/>
    </source>
</evidence>
<evidence type="ECO:0000256" key="2">
    <source>
        <dbReference type="ARBA" id="ARBA00007092"/>
    </source>
</evidence>
<feature type="binding site" evidence="7">
    <location>
        <position position="158"/>
    </location>
    <ligand>
        <name>Mg(2+)</name>
        <dbReference type="ChEBI" id="CHEBI:18420"/>
        <label>1</label>
    </ligand>
</feature>
<dbReference type="Pfam" id="PF03372">
    <property type="entry name" value="Exo_endo_phos"/>
    <property type="match status" value="1"/>
</dbReference>
<feature type="active site" description="Proton donor/acceptor" evidence="6">
    <location>
        <position position="158"/>
    </location>
</feature>
<evidence type="ECO:0000313" key="11">
    <source>
        <dbReference type="Proteomes" id="UP000430564"/>
    </source>
</evidence>
<proteinExistence type="inferred from homology"/>
<reference evidence="10 11" key="1">
    <citation type="submission" date="2019-10" db="EMBL/GenBank/DDBJ databases">
        <title>Genome diversity of Sutterella seckii.</title>
        <authorList>
            <person name="Chaplin A.V."/>
            <person name="Sokolova S.R."/>
            <person name="Mosin K.A."/>
            <person name="Ivanova E.L."/>
            <person name="Kochetkova T.O."/>
            <person name="Goltsov A.Y."/>
            <person name="Trofimov D.Y."/>
            <person name="Efimov B.A."/>
        </authorList>
    </citation>
    <scope>NUCLEOTIDE SEQUENCE [LARGE SCALE GENOMIC DNA]</scope>
    <source>
        <strain evidence="10 11">ASD393</strain>
    </source>
</reference>
<dbReference type="CDD" id="cd09086">
    <property type="entry name" value="ExoIII-like_AP-endo"/>
    <property type="match status" value="1"/>
</dbReference>
<name>A0A6I1ER68_9BURK</name>
<dbReference type="Gene3D" id="3.60.10.10">
    <property type="entry name" value="Endonuclease/exonuclease/phosphatase"/>
    <property type="match status" value="1"/>
</dbReference>
<dbReference type="InterPro" id="IPR037493">
    <property type="entry name" value="ExoIII-like"/>
</dbReference>
<evidence type="ECO:0000256" key="5">
    <source>
        <dbReference type="ARBA" id="ARBA00022842"/>
    </source>
</evidence>
<sequence length="268" mass="29881">MPQLRLASWNVNSLKVRLPQVLEWLELSRTDALVLQETKLTDDLFPAEAFREAGFDAVFTGQKTYNGVALVTRKSTVSGLEAVELNIPGYPDDQKRFVSALITPAAGGDPIRFCGAYFPNGQEIGTSKYLYKLDWISTLSRHLKKLLEASPRLILGGDFNIAPAEADTWNPAYWEGKILCSPAERGALKRLEALGLRDSFRLFSQPAETFSWWDYRQSGFEKNHGLRIDLMLVSDALVPLVKEAAIDARPRGNAQPSDHAPATLLLEY</sequence>
<feature type="site" description="Important for catalytic activity" evidence="8">
    <location>
        <position position="229"/>
    </location>
</feature>
<feature type="binding site" evidence="7">
    <location>
        <position position="10"/>
    </location>
    <ligand>
        <name>Mg(2+)</name>
        <dbReference type="ChEBI" id="CHEBI:18420"/>
        <label>1</label>
    </ligand>
</feature>
<comment type="cofactor">
    <cofactor evidence="1">
        <name>Mn(2+)</name>
        <dbReference type="ChEBI" id="CHEBI:29035"/>
    </cofactor>
</comment>
<dbReference type="Proteomes" id="UP000430564">
    <property type="component" value="Unassembled WGS sequence"/>
</dbReference>
<dbReference type="OrthoDB" id="9803914at2"/>
<feature type="active site" description="Proton acceptor" evidence="6">
    <location>
        <position position="259"/>
    </location>
</feature>
<gene>
    <name evidence="10" type="primary">xth</name>
    <name evidence="10" type="ORF">GBM95_05385</name>
</gene>
<dbReference type="EC" id="3.1.11.2" evidence="10"/>
<evidence type="ECO:0000256" key="1">
    <source>
        <dbReference type="ARBA" id="ARBA00001936"/>
    </source>
</evidence>
<keyword evidence="3 7" id="KW-0479">Metal-binding</keyword>
<dbReference type="GO" id="GO:0003677">
    <property type="term" value="F:DNA binding"/>
    <property type="evidence" value="ECO:0007669"/>
    <property type="project" value="InterPro"/>
</dbReference>
<feature type="site" description="Transition state stabilizer" evidence="8">
    <location>
        <position position="160"/>
    </location>
</feature>
<dbReference type="PANTHER" id="PTHR43250:SF2">
    <property type="entry name" value="EXODEOXYRIBONUCLEASE III"/>
    <property type="match status" value="1"/>
</dbReference>
<evidence type="ECO:0000313" key="10">
    <source>
        <dbReference type="EMBL" id="KAB7660953.1"/>
    </source>
</evidence>
<feature type="active site" evidence="6">
    <location>
        <position position="117"/>
    </location>
</feature>
<organism evidence="10 11">
    <name type="scientific">Sutterella seckii</name>
    <dbReference type="NCBI Taxonomy" id="1944635"/>
    <lineage>
        <taxon>Bacteria</taxon>
        <taxon>Pseudomonadati</taxon>
        <taxon>Pseudomonadota</taxon>
        <taxon>Betaproteobacteria</taxon>
        <taxon>Burkholderiales</taxon>
        <taxon>Sutterellaceae</taxon>
        <taxon>Sutterella</taxon>
    </lineage>
</organism>
<dbReference type="NCBIfam" id="TIGR00633">
    <property type="entry name" value="xth"/>
    <property type="match status" value="1"/>
</dbReference>
<dbReference type="PROSITE" id="PS00728">
    <property type="entry name" value="AP_NUCLEASE_F1_3"/>
    <property type="match status" value="1"/>
</dbReference>
<protein>
    <submittedName>
        <fullName evidence="10">Exodeoxyribonuclease III</fullName>
        <ecNumber evidence="10">3.1.11.2</ecNumber>
    </submittedName>
</protein>
<evidence type="ECO:0000256" key="4">
    <source>
        <dbReference type="ARBA" id="ARBA00022801"/>
    </source>
</evidence>
<keyword evidence="7" id="KW-0464">Manganese</keyword>
<accession>A0A6I1ER68</accession>
<dbReference type="AlphaFoldDB" id="A0A6I1ER68"/>
<dbReference type="InterPro" id="IPR020848">
    <property type="entry name" value="AP_endonuclease_F1_CS"/>
</dbReference>
<feature type="site" description="Interaction with DNA substrate" evidence="8">
    <location>
        <position position="259"/>
    </location>
</feature>
<dbReference type="GO" id="GO:0046872">
    <property type="term" value="F:metal ion binding"/>
    <property type="evidence" value="ECO:0007669"/>
    <property type="project" value="UniProtKB-KW"/>
</dbReference>
<dbReference type="GO" id="GO:0004519">
    <property type="term" value="F:endonuclease activity"/>
    <property type="evidence" value="ECO:0007669"/>
    <property type="project" value="InterPro"/>
</dbReference>
<dbReference type="SUPFAM" id="SSF56219">
    <property type="entry name" value="DNase I-like"/>
    <property type="match status" value="1"/>
</dbReference>
<dbReference type="GO" id="GO:0006281">
    <property type="term" value="P:DNA repair"/>
    <property type="evidence" value="ECO:0007669"/>
    <property type="project" value="InterPro"/>
</dbReference>
<feature type="binding site" evidence="7">
    <location>
        <position position="259"/>
    </location>
    <ligand>
        <name>Mg(2+)</name>
        <dbReference type="ChEBI" id="CHEBI:18420"/>
        <label>1</label>
    </ligand>
</feature>
<keyword evidence="4 10" id="KW-0378">Hydrolase</keyword>
<evidence type="ECO:0000256" key="6">
    <source>
        <dbReference type="PIRSR" id="PIRSR604808-1"/>
    </source>
</evidence>